<dbReference type="InterPro" id="IPR036849">
    <property type="entry name" value="Enolase-like_C_sf"/>
</dbReference>
<accession>A0A1D1Y8Q7</accession>
<dbReference type="PANTHER" id="PTHR42916">
    <property type="entry name" value="2-SUCCINYL-5-ENOLPYRUVYL-6-HYDROXY-3-CYCLOHEXENE-1-CARBOXYLATE SYNTHASE"/>
    <property type="match status" value="1"/>
</dbReference>
<name>A0A1D1Y8Q7_9ARAE</name>
<dbReference type="SUPFAM" id="SSF51604">
    <property type="entry name" value="Enolase C-terminal domain-like"/>
    <property type="match status" value="1"/>
</dbReference>
<evidence type="ECO:0000256" key="5">
    <source>
        <dbReference type="ARBA" id="ARBA00023211"/>
    </source>
</evidence>
<dbReference type="InterPro" id="IPR004433">
    <property type="entry name" value="MenaQ_synth_MenD"/>
</dbReference>
<keyword evidence="3" id="KW-0460">Magnesium</keyword>
<dbReference type="GO" id="GO:0070204">
    <property type="term" value="F:2-succinyl-5-enolpyruvyl-6-hydroxy-3-cyclohexene-1-carboxylic-acid synthase activity"/>
    <property type="evidence" value="ECO:0007669"/>
    <property type="project" value="InterPro"/>
</dbReference>
<dbReference type="InterPro" id="IPR029017">
    <property type="entry name" value="Enolase-like_N"/>
</dbReference>
<dbReference type="Pfam" id="PF00561">
    <property type="entry name" value="Abhydrolase_1"/>
    <property type="match status" value="1"/>
</dbReference>
<dbReference type="PANTHER" id="PTHR42916:SF1">
    <property type="entry name" value="PROTEIN PHYLLO, CHLOROPLASTIC"/>
    <property type="match status" value="1"/>
</dbReference>
<proteinExistence type="inferred from homology"/>
<dbReference type="Gene3D" id="3.40.50.1820">
    <property type="entry name" value="alpha/beta hydrolase"/>
    <property type="match status" value="1"/>
</dbReference>
<keyword evidence="2" id="KW-0479">Metal-binding</keyword>
<feature type="domain" description="Mandelate racemase/muconate lactonizing enzyme C-terminal" evidence="7">
    <location>
        <begin position="1224"/>
        <end position="1320"/>
    </location>
</feature>
<dbReference type="GO" id="GO:0046872">
    <property type="term" value="F:metal ion binding"/>
    <property type="evidence" value="ECO:0007669"/>
    <property type="project" value="UniProtKB-KW"/>
</dbReference>
<reference evidence="8" key="1">
    <citation type="submission" date="2015-07" db="EMBL/GenBank/DDBJ databases">
        <title>Transcriptome Assembly of Anthurium amnicola.</title>
        <authorList>
            <person name="Suzuki J."/>
        </authorList>
    </citation>
    <scope>NUCLEOTIDE SEQUENCE</scope>
</reference>
<dbReference type="InterPro" id="IPR029061">
    <property type="entry name" value="THDP-binding"/>
</dbReference>
<dbReference type="InterPro" id="IPR029035">
    <property type="entry name" value="DHS-like_NAD/FAD-binding_dom"/>
</dbReference>
<dbReference type="GO" id="GO:0016829">
    <property type="term" value="F:lyase activity"/>
    <property type="evidence" value="ECO:0007669"/>
    <property type="project" value="UniProtKB-KW"/>
</dbReference>
<evidence type="ECO:0000259" key="7">
    <source>
        <dbReference type="SMART" id="SM00922"/>
    </source>
</evidence>
<dbReference type="InterPro" id="IPR012001">
    <property type="entry name" value="Thiamin_PyroP_enz_TPP-bd_dom"/>
</dbReference>
<dbReference type="CDD" id="cd07037">
    <property type="entry name" value="TPP_PYR_MenD"/>
    <property type="match status" value="1"/>
</dbReference>
<evidence type="ECO:0000256" key="6">
    <source>
        <dbReference type="ARBA" id="ARBA00023239"/>
    </source>
</evidence>
<dbReference type="GO" id="GO:0030976">
    <property type="term" value="F:thiamine pyrophosphate binding"/>
    <property type="evidence" value="ECO:0007669"/>
    <property type="project" value="InterPro"/>
</dbReference>
<protein>
    <submittedName>
        <fullName evidence="8">Protein PHYLLO, chloroplastic</fullName>
    </submittedName>
</protein>
<evidence type="ECO:0000256" key="4">
    <source>
        <dbReference type="ARBA" id="ARBA00023052"/>
    </source>
</evidence>
<dbReference type="SUPFAM" id="SSF53474">
    <property type="entry name" value="alpha/beta-Hydrolases"/>
    <property type="match status" value="1"/>
</dbReference>
<dbReference type="SFLD" id="SFLDG00180">
    <property type="entry name" value="muconate_cycloisomerase"/>
    <property type="match status" value="1"/>
</dbReference>
<dbReference type="Gene3D" id="3.20.20.120">
    <property type="entry name" value="Enolase-like C-terminal domain"/>
    <property type="match status" value="1"/>
</dbReference>
<dbReference type="SMART" id="SM00922">
    <property type="entry name" value="MR_MLE"/>
    <property type="match status" value="1"/>
</dbReference>
<dbReference type="CDD" id="cd02009">
    <property type="entry name" value="TPP_SHCHC_synthase"/>
    <property type="match status" value="1"/>
</dbReference>
<dbReference type="Pfam" id="PF02775">
    <property type="entry name" value="TPP_enzyme_C"/>
    <property type="match status" value="1"/>
</dbReference>
<dbReference type="EMBL" id="GDJX01016930">
    <property type="protein sequence ID" value="JAT51006.1"/>
    <property type="molecule type" value="Transcribed_RNA"/>
</dbReference>
<dbReference type="InterPro" id="IPR013342">
    <property type="entry name" value="Mandelate_racemase_C"/>
</dbReference>
<dbReference type="InterPro" id="IPR029065">
    <property type="entry name" value="Enolase_C-like"/>
</dbReference>
<evidence type="ECO:0000256" key="2">
    <source>
        <dbReference type="ARBA" id="ARBA00022723"/>
    </source>
</evidence>
<dbReference type="SFLD" id="SFLDS00001">
    <property type="entry name" value="Enolase"/>
    <property type="match status" value="1"/>
</dbReference>
<keyword evidence="5" id="KW-0464">Manganese</keyword>
<dbReference type="InterPro" id="IPR029058">
    <property type="entry name" value="AB_hydrolase_fold"/>
</dbReference>
<feature type="non-terminal residue" evidence="8">
    <location>
        <position position="1"/>
    </location>
</feature>
<dbReference type="InterPro" id="IPR000073">
    <property type="entry name" value="AB_hydrolase_1"/>
</dbReference>
<dbReference type="InterPro" id="IPR032264">
    <property type="entry name" value="MenD_middle"/>
</dbReference>
<keyword evidence="1" id="KW-0808">Transferase</keyword>
<dbReference type="Gene3D" id="3.40.50.970">
    <property type="match status" value="2"/>
</dbReference>
<dbReference type="HAMAP" id="MF_01659">
    <property type="entry name" value="MenD"/>
    <property type="match status" value="1"/>
</dbReference>
<keyword evidence="4" id="KW-0786">Thiamine pyrophosphate</keyword>
<dbReference type="Gene3D" id="3.40.50.1220">
    <property type="entry name" value="TPP-binding domain"/>
    <property type="match status" value="1"/>
</dbReference>
<dbReference type="Pfam" id="PF16582">
    <property type="entry name" value="TPP_enzyme_M_2"/>
    <property type="match status" value="1"/>
</dbReference>
<sequence>FISFPRASVSETTQSPCLPLPAFVTTLLSSAMIKPDLLRSPKPSALRLPASLLSTTNLPCHGSSSCIRCRHRSSGAWNLHFLHRCPLGSLSRVAPVRSLPKSEFQDPSDHDAAMPTGGVDCVAEGGFLASGESELPVEICATRTLPPALTLAEGVGRLREEVAKLKSNPPCAGSGVLRLQVAVPPSIKPLNFLYCQHSSLNTFPQFYFSRSSTDNSDSVPLSDGMIGISGIGAAVYIEGSSSLTSGVKKLLRYLSVGSPLISAYGFIGMDHNKESSLVKHDSSSFYIFIPQIELDDYESCSILASTLVWDDSLSYKFEKAITSVESKIYQIIYHVPVINNTCHENWFHYIHGLSSLIEMKDAEMVHINVKFLERMVARGSSVQVSQAPCRAYIRLSPIVAFTTKMFSSPCEIGSSINNCANMNAVWALILVEECVRLGLTYFCIAPGSRSSPLSVAAASHSLITCISCFDERSLAYHAVGYARGSYRPAVVITSSGTAVSNLLPAVVEASQDFVPILLLTADRPPELHDAGANQAINQVNHFGTFVRYFFNLPPPTDEVPVRMLLTTIDFAVYSSTHAPCGPVHINCPFREPLEDYPSEWSLSCLKGLDTWMSNQTPFTQYYKIQHSFTCNVADGQVNEVLKIIQNAEKGILLIGALHTEDEIWAALFLAKHLLWPVVTDILSGLRIRKVLCAYPDIDNLLFIDYLDHALISDLVRSWAQPDVVLQIGSRFTSKRISQFLDFRSPSSYILVDKHPYRHDPSHAVTHRIQSTVVEFAETLHNIHFPWKMQKWSKFLHMLDTTVAREISFQISAECSLTEPHVAHVIAESLQGDAALFIGNSMVIRDADMYSNGCVRSASGPLHLFLRDELPLQGIRVVGNRGASGIDGLLSTAIGFAAGCNKRVFCMLGDVSLLHDINGLAILNQRIQRKPMIILVINNHGGAIFSHLPIAERTNTDILNKFFYTSHDISFAKLCEAHSISHVHVQTKIELQHALSDCQQSQMDCIIEIESSISSHSNFHSILRQSAGQVADQALSILSHIECHVSDRLSLCQIDKMEYSMYRIQLAAPLTSIPKNCDSCSLHKEGFVLSLTLDDGSVGFGEVAPIGIHKEDLVDVEEQLRFLVHVIEGAKINYLLPLLRGSFSSWFWRELGILPSSIFPSVRCGIEMAILLALAKRQGSSLSDTFLGCVKPSFNLSSYSAKTDAVRMKSPGVQVCALIDCNGTPREVSHIVSQIIDEGFTTVKLKVARRENPMEDAAVVQEIRDTVEHKIDLRVDANRNWSYEEAVLFGSCVQHCGLQYIEEPVQFEDDITKFCEETNLPVALDETLDNLQGDPLCKLNEFLHPRIVAVVIKPSVVGGFETAALIARWAQQHKKMVVVSSAFESSLSLAAYVQFSYYLECQAATSMARKEEFRPVTAHGLGTYRWLKEDMTTETLNVCANQNSYTVEASIEEAGLLLQNFRIDKRTIRKSYCGEHIKSYSWIIHDVDFSCFIKLQEVGIIGNKVAIFLHGFLGTSDDWISIMKAISADSRCISIDLPGHGESKIKWKMDSGTNQEASISVEFVGEILYKLFSNITRGKVVIVGYSMGARIALYMAMKYSQKIEGVVLISGSPGIRDDAVRSIRRAQDDARARYLSLHGLQCFLKTWYEGDMWNSLQDHPHFKKIISNRKRHDDVQALAEALSGLSVGRQLSLWEELKGCQKPMLLIFGEKDTKFKHIAQQMYNEMGSSDDGICNSGAKLCTLLEIPHSGHAVHLENPLPVINAVRKFVERLSIS</sequence>
<dbReference type="InterPro" id="IPR011766">
    <property type="entry name" value="TPP_enzyme_TPP-bd"/>
</dbReference>
<evidence type="ECO:0000313" key="8">
    <source>
        <dbReference type="EMBL" id="JAT51006.1"/>
    </source>
</evidence>
<dbReference type="PROSITE" id="PS00909">
    <property type="entry name" value="MR_MLE_2"/>
    <property type="match status" value="1"/>
</dbReference>
<dbReference type="GO" id="GO:0009234">
    <property type="term" value="P:menaquinone biosynthetic process"/>
    <property type="evidence" value="ECO:0007669"/>
    <property type="project" value="InterPro"/>
</dbReference>
<dbReference type="SUPFAM" id="SSF54826">
    <property type="entry name" value="Enolase N-terminal domain-like"/>
    <property type="match status" value="1"/>
</dbReference>
<dbReference type="InterPro" id="IPR018110">
    <property type="entry name" value="Mandel_Rmase/mucon_lact_enz_CS"/>
</dbReference>
<organism evidence="8">
    <name type="scientific">Anthurium amnicola</name>
    <dbReference type="NCBI Taxonomy" id="1678845"/>
    <lineage>
        <taxon>Eukaryota</taxon>
        <taxon>Viridiplantae</taxon>
        <taxon>Streptophyta</taxon>
        <taxon>Embryophyta</taxon>
        <taxon>Tracheophyta</taxon>
        <taxon>Spermatophyta</taxon>
        <taxon>Magnoliopsida</taxon>
        <taxon>Liliopsida</taxon>
        <taxon>Araceae</taxon>
        <taxon>Pothoideae</taxon>
        <taxon>Potheae</taxon>
        <taxon>Anthurium</taxon>
    </lineage>
</organism>
<dbReference type="SUPFAM" id="SSF52518">
    <property type="entry name" value="Thiamin diphosphate-binding fold (THDP-binding)"/>
    <property type="match status" value="2"/>
</dbReference>
<gene>
    <name evidence="8" type="primary">PHYLLO_7</name>
    <name evidence="8" type="ORF">g.116554</name>
</gene>
<dbReference type="NCBIfam" id="TIGR00173">
    <property type="entry name" value="menD"/>
    <property type="match status" value="1"/>
</dbReference>
<dbReference type="Pfam" id="PF13378">
    <property type="entry name" value="MR_MLE_C"/>
    <property type="match status" value="1"/>
</dbReference>
<evidence type="ECO:0000256" key="3">
    <source>
        <dbReference type="ARBA" id="ARBA00022842"/>
    </source>
</evidence>
<dbReference type="SUPFAM" id="SSF52467">
    <property type="entry name" value="DHS-like NAD/FAD-binding domain"/>
    <property type="match status" value="1"/>
</dbReference>
<dbReference type="GO" id="GO:0009063">
    <property type="term" value="P:amino acid catabolic process"/>
    <property type="evidence" value="ECO:0007669"/>
    <property type="project" value="InterPro"/>
</dbReference>
<dbReference type="NCBIfam" id="TIGR01927">
    <property type="entry name" value="menC_gam_Gplu"/>
    <property type="match status" value="1"/>
</dbReference>
<dbReference type="SFLD" id="SFLDF00009">
    <property type="entry name" value="o-succinylbenzoate_synthase"/>
    <property type="match status" value="1"/>
</dbReference>
<evidence type="ECO:0000256" key="1">
    <source>
        <dbReference type="ARBA" id="ARBA00022679"/>
    </source>
</evidence>
<keyword evidence="6" id="KW-0456">Lyase</keyword>
<dbReference type="Gene3D" id="3.30.390.10">
    <property type="entry name" value="Enolase-like, N-terminal domain"/>
    <property type="match status" value="1"/>
</dbReference>
<dbReference type="Pfam" id="PF02776">
    <property type="entry name" value="TPP_enzyme_N"/>
    <property type="match status" value="1"/>
</dbReference>